<gene>
    <name evidence="2" type="ORF">J2S08_000230</name>
</gene>
<dbReference type="Proteomes" id="UP001223586">
    <property type="component" value="Unassembled WGS sequence"/>
</dbReference>
<dbReference type="EMBL" id="JAUSTT010000001">
    <property type="protein sequence ID" value="MDQ0174399.1"/>
    <property type="molecule type" value="Genomic_DNA"/>
</dbReference>
<organism evidence="2 3">
    <name type="scientific">Bacillus chungangensis</name>
    <dbReference type="NCBI Taxonomy" id="587633"/>
    <lineage>
        <taxon>Bacteria</taxon>
        <taxon>Bacillati</taxon>
        <taxon>Bacillota</taxon>
        <taxon>Bacilli</taxon>
        <taxon>Bacillales</taxon>
        <taxon>Bacillaceae</taxon>
        <taxon>Bacillus</taxon>
    </lineage>
</organism>
<protein>
    <submittedName>
        <fullName evidence="2">Uncharacterized protein</fullName>
    </submittedName>
</protein>
<accession>A0ABT9WM82</accession>
<evidence type="ECO:0000313" key="3">
    <source>
        <dbReference type="Proteomes" id="UP001223586"/>
    </source>
</evidence>
<name>A0ABT9WM82_9BACI</name>
<proteinExistence type="predicted"/>
<sequence length="124" mass="14565">MTSFTFTDKYTEDFQRYVDELYENPIADRQKRIETVDQLINDYVQATGKRPAGAQLDRLATLILREELTDMHPDKMSRAEYPLLSPSQQGRRHSGERSFKLAEEVATDGRDYRLPTRLNRRILK</sequence>
<reference evidence="2 3" key="1">
    <citation type="submission" date="2023-07" db="EMBL/GenBank/DDBJ databases">
        <title>Genomic Encyclopedia of Type Strains, Phase IV (KMG-IV): sequencing the most valuable type-strain genomes for metagenomic binning, comparative biology and taxonomic classification.</title>
        <authorList>
            <person name="Goeker M."/>
        </authorList>
    </citation>
    <scope>NUCLEOTIDE SEQUENCE [LARGE SCALE GENOMIC DNA]</scope>
    <source>
        <strain evidence="2 3">DSM 23837</strain>
    </source>
</reference>
<comment type="caution">
    <text evidence="2">The sequence shown here is derived from an EMBL/GenBank/DDBJ whole genome shotgun (WGS) entry which is preliminary data.</text>
</comment>
<dbReference type="RefSeq" id="WP_307225836.1">
    <property type="nucleotide sequence ID" value="NZ_JAUSTT010000001.1"/>
</dbReference>
<evidence type="ECO:0000256" key="1">
    <source>
        <dbReference type="SAM" id="MobiDB-lite"/>
    </source>
</evidence>
<keyword evidence="3" id="KW-1185">Reference proteome</keyword>
<evidence type="ECO:0000313" key="2">
    <source>
        <dbReference type="EMBL" id="MDQ0174399.1"/>
    </source>
</evidence>
<feature type="region of interest" description="Disordered" evidence="1">
    <location>
        <begin position="74"/>
        <end position="98"/>
    </location>
</feature>